<evidence type="ECO:0000313" key="1">
    <source>
        <dbReference type="EMBL" id="KAF2260801.1"/>
    </source>
</evidence>
<dbReference type="Proteomes" id="UP000800093">
    <property type="component" value="Unassembled WGS sequence"/>
</dbReference>
<comment type="caution">
    <text evidence="1">The sequence shown here is derived from an EMBL/GenBank/DDBJ whole genome shotgun (WGS) entry which is preliminary data.</text>
</comment>
<dbReference type="AlphaFoldDB" id="A0A9P4N6M5"/>
<proteinExistence type="predicted"/>
<accession>A0A9P4N6M5</accession>
<dbReference type="EMBL" id="ML986672">
    <property type="protein sequence ID" value="KAF2260801.1"/>
    <property type="molecule type" value="Genomic_DNA"/>
</dbReference>
<name>A0A9P4N6M5_9PLEO</name>
<gene>
    <name evidence="1" type="ORF">CC78DRAFT_536154</name>
</gene>
<sequence length="123" mass="13842">MMGRPRGTEILAASYALTAGWNFKGYRLPWCQNNHTGYWLPFIASVFVSRAVSHEISMVHNPLSFLSEQVMLGDTIVVEGDISRTATQVDFRHVLLKPRCASLTLVSTVEELNITNSLREVQF</sequence>
<reference evidence="2" key="1">
    <citation type="journal article" date="2020" name="Stud. Mycol.">
        <title>101 Dothideomycetes genomes: A test case for predicting lifestyles and emergence of pathogens.</title>
        <authorList>
            <person name="Haridas S."/>
            <person name="Albert R."/>
            <person name="Binder M."/>
            <person name="Bloem J."/>
            <person name="LaButti K."/>
            <person name="Salamov A."/>
            <person name="Andreopoulos B."/>
            <person name="Baker S."/>
            <person name="Barry K."/>
            <person name="Bills G."/>
            <person name="Bluhm B."/>
            <person name="Cannon C."/>
            <person name="Castanera R."/>
            <person name="Culley D."/>
            <person name="Daum C."/>
            <person name="Ezra D."/>
            <person name="Gonzalez J."/>
            <person name="Henrissat B."/>
            <person name="Kuo A."/>
            <person name="Liang C."/>
            <person name="Lipzen A."/>
            <person name="Lutzoni F."/>
            <person name="Magnuson J."/>
            <person name="Mondo S."/>
            <person name="Nolan M."/>
            <person name="Ohm R."/>
            <person name="Pangilinan J."/>
            <person name="Park H.-J."/>
            <person name="Ramirez L."/>
            <person name="Alfaro M."/>
            <person name="Sun H."/>
            <person name="Tritt A."/>
            <person name="Yoshinaga Y."/>
            <person name="Zwiers L.-H."/>
            <person name="Turgeon B."/>
            <person name="Goodwin S."/>
            <person name="Spatafora J."/>
            <person name="Crous P."/>
            <person name="Grigoriev I."/>
        </authorList>
    </citation>
    <scope>NUCLEOTIDE SEQUENCE [LARGE SCALE GENOMIC DNA]</scope>
    <source>
        <strain evidence="2">CBS 304.66</strain>
    </source>
</reference>
<organism evidence="1 2">
    <name type="scientific">Lojkania enalia</name>
    <dbReference type="NCBI Taxonomy" id="147567"/>
    <lineage>
        <taxon>Eukaryota</taxon>
        <taxon>Fungi</taxon>
        <taxon>Dikarya</taxon>
        <taxon>Ascomycota</taxon>
        <taxon>Pezizomycotina</taxon>
        <taxon>Dothideomycetes</taxon>
        <taxon>Pleosporomycetidae</taxon>
        <taxon>Pleosporales</taxon>
        <taxon>Pleosporales incertae sedis</taxon>
        <taxon>Lojkania</taxon>
    </lineage>
</organism>
<evidence type="ECO:0000313" key="2">
    <source>
        <dbReference type="Proteomes" id="UP000800093"/>
    </source>
</evidence>
<keyword evidence="2" id="KW-1185">Reference proteome</keyword>
<protein>
    <submittedName>
        <fullName evidence="1">Uncharacterized protein</fullName>
    </submittedName>
</protein>